<organism evidence="3 4">
    <name type="scientific">Haplochromis burtoni</name>
    <name type="common">Burton's mouthbrooder</name>
    <name type="synonym">Chromis burtoni</name>
    <dbReference type="NCBI Taxonomy" id="8153"/>
    <lineage>
        <taxon>Eukaryota</taxon>
        <taxon>Metazoa</taxon>
        <taxon>Chordata</taxon>
        <taxon>Craniata</taxon>
        <taxon>Vertebrata</taxon>
        <taxon>Euteleostomi</taxon>
        <taxon>Actinopterygii</taxon>
        <taxon>Neopterygii</taxon>
        <taxon>Teleostei</taxon>
        <taxon>Neoteleostei</taxon>
        <taxon>Acanthomorphata</taxon>
        <taxon>Ovalentaria</taxon>
        <taxon>Cichlomorphae</taxon>
        <taxon>Cichliformes</taxon>
        <taxon>Cichlidae</taxon>
        <taxon>African cichlids</taxon>
        <taxon>Pseudocrenilabrinae</taxon>
        <taxon>Haplochromini</taxon>
        <taxon>Haplochromis</taxon>
    </lineage>
</organism>
<dbReference type="CDD" id="cd00077">
    <property type="entry name" value="HDc"/>
    <property type="match status" value="1"/>
</dbReference>
<evidence type="ECO:0000313" key="4">
    <source>
        <dbReference type="Proteomes" id="UP000264840"/>
    </source>
</evidence>
<dbReference type="GO" id="GO:0008832">
    <property type="term" value="F:dGTPase activity"/>
    <property type="evidence" value="ECO:0007669"/>
    <property type="project" value="TreeGrafter"/>
</dbReference>
<dbReference type="OMA" id="FRMEISH"/>
<dbReference type="GeneTree" id="ENSGT00390000013867"/>
<dbReference type="Pfam" id="PF01966">
    <property type="entry name" value="HD"/>
    <property type="match status" value="1"/>
</dbReference>
<dbReference type="InterPro" id="IPR003607">
    <property type="entry name" value="HD/PDEase_dom"/>
</dbReference>
<dbReference type="InterPro" id="IPR050135">
    <property type="entry name" value="dGTPase-like"/>
</dbReference>
<dbReference type="PANTHER" id="PTHR11373:SF4">
    <property type="entry name" value="DEOXYNUCLEOSIDE TRIPHOSPHATE TRIPHOSPHOHYDROLASE SAMHD1"/>
    <property type="match status" value="1"/>
</dbReference>
<name>A0A3Q2WRV7_HAPBU</name>
<evidence type="ECO:0000259" key="2">
    <source>
        <dbReference type="SMART" id="SM00471"/>
    </source>
</evidence>
<dbReference type="SUPFAM" id="SSF109604">
    <property type="entry name" value="HD-domain/PDEase-like"/>
    <property type="match status" value="1"/>
</dbReference>
<dbReference type="GO" id="GO:0006203">
    <property type="term" value="P:dGTP catabolic process"/>
    <property type="evidence" value="ECO:0007669"/>
    <property type="project" value="TreeGrafter"/>
</dbReference>
<dbReference type="GO" id="GO:0005634">
    <property type="term" value="C:nucleus"/>
    <property type="evidence" value="ECO:0007669"/>
    <property type="project" value="TreeGrafter"/>
</dbReference>
<dbReference type="Proteomes" id="UP000264840">
    <property type="component" value="Unplaced"/>
</dbReference>
<protein>
    <submittedName>
        <fullName evidence="3">Deoxynucleoside triphosphate triphosphohydrolase SAMHD1-like</fullName>
    </submittedName>
</protein>
<dbReference type="GO" id="GO:0051607">
    <property type="term" value="P:defense response to virus"/>
    <property type="evidence" value="ECO:0007669"/>
    <property type="project" value="TreeGrafter"/>
</dbReference>
<feature type="domain" description="HD/PDEase" evidence="2">
    <location>
        <begin position="56"/>
        <end position="224"/>
    </location>
</feature>
<reference evidence="3" key="1">
    <citation type="submission" date="2025-08" db="UniProtKB">
        <authorList>
            <consortium name="Ensembl"/>
        </authorList>
    </citation>
    <scope>IDENTIFICATION</scope>
</reference>
<dbReference type="Gene3D" id="3.30.70.2760">
    <property type="match status" value="1"/>
</dbReference>
<dbReference type="GO" id="GO:0045088">
    <property type="term" value="P:regulation of innate immune response"/>
    <property type="evidence" value="ECO:0007669"/>
    <property type="project" value="TreeGrafter"/>
</dbReference>
<dbReference type="PANTHER" id="PTHR11373">
    <property type="entry name" value="DEOXYNUCLEOSIDE TRIPHOSPHATE TRIPHOSPHOHYDROLASE"/>
    <property type="match status" value="1"/>
</dbReference>
<dbReference type="InterPro" id="IPR006674">
    <property type="entry name" value="HD_domain"/>
</dbReference>
<comment type="similarity">
    <text evidence="1">Belongs to the SAMHD1 family.</text>
</comment>
<sequence length="511" mass="59304">MYPENNITDLRQLIPDQLHCLRELHPLLVKIIDTPQFQRLRNIKQLGGAYFVFPGASHNRFEHSLGVAYLAGQFAEALSTKQPELNITPKDILCVQIAGLCHDLGQGPFSIVFEEMFIPERRADLSDCRRKEISVKMFDHLLSTNNLHSSMKNYGLNVDGQNESDLVFIKEMIRGHLNTDETQDQFMGRTKDKYFLYEIVENEKNGIDVDKFDYIARDSYYLGIQSSFDHRRCLVFARVCRVDGINHICFRDKEVSNLYSMFQIRSLLHRTAYQHKTTRIIEVMIKDALLQAGECIRIEGSEGKIFSLSTAIGDMEAYTKLTENIIEEAINSSSKEMGEAKTLLLKIVSRQIYKCLGKMKNPTMHFTMDYGITENELIENVFFYKKNQPDKPFNLREDEVSMLLPKCSSEQFIRVYYKNINEEVVETAQKHFDKWLSELKVIFTGSDQDEYIRETAQRMPNIRLSGVEEKRNITEKIHGYSEGHERQLFDTGGSQGWERCRHMIHCGDHPK</sequence>
<evidence type="ECO:0000256" key="1">
    <source>
        <dbReference type="ARBA" id="ARBA00005776"/>
    </source>
</evidence>
<proteinExistence type="inferred from homology"/>
<dbReference type="AlphaFoldDB" id="A0A3Q2WRV7"/>
<accession>A0A3Q2WRV7</accession>
<dbReference type="STRING" id="8153.ENSHBUP00000028866"/>
<reference evidence="3" key="2">
    <citation type="submission" date="2025-09" db="UniProtKB">
        <authorList>
            <consortium name="Ensembl"/>
        </authorList>
    </citation>
    <scope>IDENTIFICATION</scope>
</reference>
<keyword evidence="4" id="KW-1185">Reference proteome</keyword>
<evidence type="ECO:0000313" key="3">
    <source>
        <dbReference type="Ensembl" id="ENSHBUP00000028866.1"/>
    </source>
</evidence>
<dbReference type="SMART" id="SM00471">
    <property type="entry name" value="HDc"/>
    <property type="match status" value="1"/>
</dbReference>
<dbReference type="Ensembl" id="ENSHBUT00000032047.1">
    <property type="protein sequence ID" value="ENSHBUP00000028866.1"/>
    <property type="gene ID" value="ENSHBUG00000012990.1"/>
</dbReference>
<dbReference type="Gene3D" id="1.10.3210.10">
    <property type="entry name" value="Hypothetical protein af1432"/>
    <property type="match status" value="1"/>
</dbReference>